<keyword evidence="1" id="KW-0479">Metal-binding</keyword>
<dbReference type="InterPro" id="IPR025836">
    <property type="entry name" value="Zn_knuckle_CX2CX4HX4C"/>
</dbReference>
<dbReference type="PANTHER" id="PTHR33116:SF86">
    <property type="entry name" value="REVERSE TRANSCRIPTASE DOMAIN-CONTAINING PROTEIN"/>
    <property type="match status" value="1"/>
</dbReference>
<dbReference type="GO" id="GO:0004523">
    <property type="term" value="F:RNA-DNA hybrid ribonuclease activity"/>
    <property type="evidence" value="ECO:0007669"/>
    <property type="project" value="InterPro"/>
</dbReference>
<dbReference type="Pfam" id="PF14111">
    <property type="entry name" value="DUF4283"/>
    <property type="match status" value="1"/>
</dbReference>
<dbReference type="InterPro" id="IPR036397">
    <property type="entry name" value="RNaseH_sf"/>
</dbReference>
<name>A0A2N9GYS2_FAGSY</name>
<dbReference type="InterPro" id="IPR036691">
    <property type="entry name" value="Endo/exonu/phosph_ase_sf"/>
</dbReference>
<dbReference type="GO" id="GO:0003676">
    <property type="term" value="F:nucleic acid binding"/>
    <property type="evidence" value="ECO:0007669"/>
    <property type="project" value="InterPro"/>
</dbReference>
<accession>A0A2N9GYS2</accession>
<gene>
    <name evidence="4" type="ORF">FSB_LOCUS32336</name>
</gene>
<feature type="domain" description="CCHC-type" evidence="2">
    <location>
        <begin position="211"/>
        <end position="224"/>
    </location>
</feature>
<dbReference type="InterPro" id="IPR005135">
    <property type="entry name" value="Endo/exonuclease/phosphatase"/>
</dbReference>
<dbReference type="GO" id="GO:0008270">
    <property type="term" value="F:zinc ion binding"/>
    <property type="evidence" value="ECO:0007669"/>
    <property type="project" value="UniProtKB-KW"/>
</dbReference>
<dbReference type="SUPFAM" id="SSF56219">
    <property type="entry name" value="DNase I-like"/>
    <property type="match status" value="1"/>
</dbReference>
<dbReference type="Gene3D" id="3.60.10.10">
    <property type="entry name" value="Endonuclease/exonuclease/phosphatase"/>
    <property type="match status" value="1"/>
</dbReference>
<evidence type="ECO:0000259" key="3">
    <source>
        <dbReference type="PROSITE" id="PS50878"/>
    </source>
</evidence>
<dbReference type="EMBL" id="OIVN01002535">
    <property type="protein sequence ID" value="SPD04454.1"/>
    <property type="molecule type" value="Genomic_DNA"/>
</dbReference>
<dbReference type="PROSITE" id="PS00092">
    <property type="entry name" value="N6_MTASE"/>
    <property type="match status" value="1"/>
</dbReference>
<feature type="domain" description="Reverse transcriptase" evidence="3">
    <location>
        <begin position="783"/>
        <end position="1064"/>
    </location>
</feature>
<dbReference type="Pfam" id="PF13456">
    <property type="entry name" value="RVT_3"/>
    <property type="match status" value="1"/>
</dbReference>
<dbReference type="GO" id="GO:0008168">
    <property type="term" value="F:methyltransferase activity"/>
    <property type="evidence" value="ECO:0007669"/>
    <property type="project" value="InterPro"/>
</dbReference>
<dbReference type="GO" id="GO:0032259">
    <property type="term" value="P:methylation"/>
    <property type="evidence" value="ECO:0007669"/>
    <property type="project" value="InterPro"/>
</dbReference>
<dbReference type="Gene3D" id="3.30.420.10">
    <property type="entry name" value="Ribonuclease H-like superfamily/Ribonuclease H"/>
    <property type="match status" value="1"/>
</dbReference>
<dbReference type="PROSITE" id="PS50878">
    <property type="entry name" value="RT_POL"/>
    <property type="match status" value="1"/>
</dbReference>
<evidence type="ECO:0000259" key="2">
    <source>
        <dbReference type="PROSITE" id="PS50158"/>
    </source>
</evidence>
<dbReference type="InterPro" id="IPR026960">
    <property type="entry name" value="RVT-Znf"/>
</dbReference>
<dbReference type="CDD" id="cd01650">
    <property type="entry name" value="RT_nLTR_like"/>
    <property type="match status" value="1"/>
</dbReference>
<dbReference type="PROSITE" id="PS50158">
    <property type="entry name" value="ZF_CCHC"/>
    <property type="match status" value="1"/>
</dbReference>
<dbReference type="InterPro" id="IPR002156">
    <property type="entry name" value="RNaseH_domain"/>
</dbReference>
<dbReference type="InterPro" id="IPR001878">
    <property type="entry name" value="Znf_CCHC"/>
</dbReference>
<evidence type="ECO:0000313" key="4">
    <source>
        <dbReference type="EMBL" id="SPD04454.1"/>
    </source>
</evidence>
<dbReference type="CDD" id="cd06222">
    <property type="entry name" value="RNase_H_like"/>
    <property type="match status" value="1"/>
</dbReference>
<dbReference type="SUPFAM" id="SSF56672">
    <property type="entry name" value="DNA/RNA polymerases"/>
    <property type="match status" value="1"/>
</dbReference>
<dbReference type="InterPro" id="IPR044730">
    <property type="entry name" value="RNase_H-like_dom_plant"/>
</dbReference>
<keyword evidence="1" id="KW-0863">Zinc-finger</keyword>
<dbReference type="InterPro" id="IPR000477">
    <property type="entry name" value="RT_dom"/>
</dbReference>
<reference evidence="4" key="1">
    <citation type="submission" date="2018-02" db="EMBL/GenBank/DDBJ databases">
        <authorList>
            <person name="Cohen D.B."/>
            <person name="Kent A.D."/>
        </authorList>
    </citation>
    <scope>NUCLEOTIDE SEQUENCE</scope>
</reference>
<evidence type="ECO:0008006" key="5">
    <source>
        <dbReference type="Google" id="ProtNLM"/>
    </source>
</evidence>
<dbReference type="InterPro" id="IPR043502">
    <property type="entry name" value="DNA/RNA_pol_sf"/>
</dbReference>
<sequence length="1722" mass="194993">MAESNETLDDLLNSSLSLTNLDHSIQLETSTLAAKSVETLGLAGKIIADRVISRNKVKAVLSKVWRLAKGVSITPKGENLFLFHFLAEGDRRKVMELGPWSIDGWHLILKPLAPHQSIEEIDFTTTTFWVQVHNLPSLNVSKENAQRIGKMIGKLKDFDFTNDGELCWHAFMRLQVELQINKPLPCGFYLDRAPHPDLWIHFRYEKLADFCFKCGRLGHNKINCTWEINMSEKQKHFSLGPRGYGPWMSAKTGSSAPTWIDAPFTEEDSQPSSLENSRRELQYSPQFSHTRLATCTTKEPSTDKAIITLPSPQSNQPPETIRALKGVIRDSDPDCLFLSETKIEEYRVKRILHSMGFTNVICIDPIGQAGGISLGWKQGVEADLVSSSVNMINVIIFSDPPYKPWMLTGIYGPPYNSLKPAFWDSLEQVISSFSGPWIGIGDYNCLLSSEDKMGGLSFAPSSSSNMRNRADSMGLIDMGFVGNPFTWTNKRPARANVKERLDRALANADWRILFPNAKVKHFPIIKSDHAPILLLTQGDLNSYPKPFRFETAWTRDSTSNKVISLAWNQPLLGSPAFKLSTKLKEVKKKLKDWNRDTFGNIHHQLNQVKSQLSAIQNLEPSASNLEVEENLKAIHNELLAREEIHWKQKSRVQWLTSSTLNTKFFHLSTIIRRRRNTIDFLKDNHGSWISSREAIGNCFVDHFKTIFTTSHPTFPAGLENLIPQSITDEDNEWICRIPDYGEIKSALFSLGSHKSPGPDGMPALFYKHYWSIVEFDVVNAVTSFFTHGHILKAMNHTFLALIPKSKAASTVHHFRPISLCNVIYKIISKILANRLKQMLPKLISPWQAGFVPGRLIQDNSIIAHELFHSMKKKKGNGGYIALKIDMEKAFDKLEWSFLIEVLKCFGFSEKWVRWISQCISTTTFSILLNGGSYGFFHPQRGLRQGDPLSPFLFIMATEVLSRLLLRAENAGHIHGIKAARGCPPITHLMFADDLLLFTRSSHEELGAVLNCLEIYQSWLGQVVNTQKSSIFFSHNLNSGIKRTLCNISGFKTGDPSSKYLGLPLAFNRSKKHLFENVVEKIKAKTQGWKCKVLSQAARITLAQSVLSLIPMYSMTSISLPKSICSQIDTSIRNFIWGYTDSGRVHPLFSWNKVCKPKQAGGLGLRKASDFNNALLAKLGWMIISDMGSEWIKLLKTKYLRGQSFLKASPSSSHSWLWKGILGAKNTLQKGVCYLVGTGDSIRIWEDPWIPSIENFSPISSGDITSPYLVVDLMTEDRLHWDTNKLNSLFDPSIVQAILKIHLSAAHPQDKIIWAPNKSGNFSVKSAYIQAQLPSIQNTGPLHRKEWKKIWKLKIHERLKLLLWKIAWDILPTRDFLSKKWNIEDSDCPFCSSKPETCEHLFFGCPFAIIIWSLSPWPLNLTNMNAQSIHEWIKKIIYPCDFLQVPKEDEQKFILFAALLFDKIWWCRNQVIFNKKNPDPHDTASHINRNYLEHLKAWAEISSPISYKMDWKTPPPGWLKFNFDAAIRHNKVTVAACCRTDTGELIYACSKNLPAGDALWGEAHAALLAITSAQDIGCKYVLFEGDALGIVEAFSKNSEDIDWSIRGIINDAKSLLHSFKAWDFVHVHRETNFFVHNLASWTCASNFDGPISISSIPNWLFDYNPVLFDFFNLSGGAVGDKQLSSYSDMFTFSQGYRGYIDVNFLMTGQSWNSLHSDSDWLSS</sequence>
<keyword evidence="1" id="KW-0862">Zinc</keyword>
<dbReference type="InterPro" id="IPR012337">
    <property type="entry name" value="RNaseH-like_sf"/>
</dbReference>
<evidence type="ECO:0000256" key="1">
    <source>
        <dbReference type="PROSITE-ProRule" id="PRU00047"/>
    </source>
</evidence>
<dbReference type="Pfam" id="PF00078">
    <property type="entry name" value="RVT_1"/>
    <property type="match status" value="1"/>
</dbReference>
<dbReference type="Pfam" id="PF13966">
    <property type="entry name" value="zf-RVT"/>
    <property type="match status" value="1"/>
</dbReference>
<dbReference type="InterPro" id="IPR002052">
    <property type="entry name" value="DNA_methylase_N6_adenine_CS"/>
</dbReference>
<dbReference type="PANTHER" id="PTHR33116">
    <property type="entry name" value="REVERSE TRANSCRIPTASE ZINC-BINDING DOMAIN-CONTAINING PROTEIN-RELATED-RELATED"/>
    <property type="match status" value="1"/>
</dbReference>
<dbReference type="Pfam" id="PF14392">
    <property type="entry name" value="zf-CCHC_4"/>
    <property type="match status" value="1"/>
</dbReference>
<dbReference type="Pfam" id="PF03372">
    <property type="entry name" value="Exo_endo_phos"/>
    <property type="match status" value="1"/>
</dbReference>
<dbReference type="InterPro" id="IPR025558">
    <property type="entry name" value="DUF4283"/>
</dbReference>
<dbReference type="SUPFAM" id="SSF53098">
    <property type="entry name" value="Ribonuclease H-like"/>
    <property type="match status" value="1"/>
</dbReference>
<organism evidence="4">
    <name type="scientific">Fagus sylvatica</name>
    <name type="common">Beechnut</name>
    <dbReference type="NCBI Taxonomy" id="28930"/>
    <lineage>
        <taxon>Eukaryota</taxon>
        <taxon>Viridiplantae</taxon>
        <taxon>Streptophyta</taxon>
        <taxon>Embryophyta</taxon>
        <taxon>Tracheophyta</taxon>
        <taxon>Spermatophyta</taxon>
        <taxon>Magnoliopsida</taxon>
        <taxon>eudicotyledons</taxon>
        <taxon>Gunneridae</taxon>
        <taxon>Pentapetalae</taxon>
        <taxon>rosids</taxon>
        <taxon>fabids</taxon>
        <taxon>Fagales</taxon>
        <taxon>Fagaceae</taxon>
        <taxon>Fagus</taxon>
    </lineage>
</organism>
<protein>
    <recommendedName>
        <fullName evidence="5">Reverse transcriptase domain-containing protein</fullName>
    </recommendedName>
</protein>
<proteinExistence type="predicted"/>